<proteinExistence type="predicted"/>
<dbReference type="AlphaFoldDB" id="A0A402BLK4"/>
<reference evidence="3" key="1">
    <citation type="submission" date="2018-12" db="EMBL/GenBank/DDBJ databases">
        <title>Tengunoibacter tsumagoiensis gen. nov., sp. nov., Dictyobacter kobayashii sp. nov., D. alpinus sp. nov., and D. joshuensis sp. nov. and description of Dictyobacteraceae fam. nov. within the order Ktedonobacterales isolated from Tengu-no-mugimeshi.</title>
        <authorList>
            <person name="Wang C.M."/>
            <person name="Zheng Y."/>
            <person name="Sakai Y."/>
            <person name="Toyoda A."/>
            <person name="Minakuchi Y."/>
            <person name="Abe K."/>
            <person name="Yokota A."/>
            <person name="Yabe S."/>
        </authorList>
    </citation>
    <scope>NUCLEOTIDE SEQUENCE [LARGE SCALE GENOMIC DNA]</scope>
    <source>
        <strain evidence="3">Uno16</strain>
    </source>
</reference>
<sequence length="151" mass="17213">MKQEQKQPEIALHWMTTGYVSPKAQAWIEQVGGKVIDLRATGAPLIAVALAYNPAGAWTWSHGRREHRQGIEHWNTGEIQECSTGITLQYQSRSKERLLAEYESAHLTYLLLPDEEFDSANSKVKEEEEEPVTEAEQPQPEEEEAKDEHPF</sequence>
<keyword evidence="3" id="KW-1185">Reference proteome</keyword>
<protein>
    <submittedName>
        <fullName evidence="2">Uncharacterized protein</fullName>
    </submittedName>
</protein>
<dbReference type="OrthoDB" id="10004001at2"/>
<evidence type="ECO:0000313" key="2">
    <source>
        <dbReference type="EMBL" id="GCE32231.1"/>
    </source>
</evidence>
<dbReference type="RefSeq" id="WP_126632218.1">
    <property type="nucleotide sequence ID" value="NZ_BIFT01000004.1"/>
</dbReference>
<evidence type="ECO:0000313" key="3">
    <source>
        <dbReference type="Proteomes" id="UP000287171"/>
    </source>
</evidence>
<dbReference type="EMBL" id="BIFT01000004">
    <property type="protein sequence ID" value="GCE32231.1"/>
    <property type="molecule type" value="Genomic_DNA"/>
</dbReference>
<feature type="compositionally biased region" description="Acidic residues" evidence="1">
    <location>
        <begin position="127"/>
        <end position="145"/>
    </location>
</feature>
<feature type="region of interest" description="Disordered" evidence="1">
    <location>
        <begin position="119"/>
        <end position="151"/>
    </location>
</feature>
<name>A0A402BLK4_9CHLR</name>
<evidence type="ECO:0000256" key="1">
    <source>
        <dbReference type="SAM" id="MobiDB-lite"/>
    </source>
</evidence>
<comment type="caution">
    <text evidence="2">The sequence shown here is derived from an EMBL/GenBank/DDBJ whole genome shotgun (WGS) entry which is preliminary data.</text>
</comment>
<organism evidence="2 3">
    <name type="scientific">Dictyobacter alpinus</name>
    <dbReference type="NCBI Taxonomy" id="2014873"/>
    <lineage>
        <taxon>Bacteria</taxon>
        <taxon>Bacillati</taxon>
        <taxon>Chloroflexota</taxon>
        <taxon>Ktedonobacteria</taxon>
        <taxon>Ktedonobacterales</taxon>
        <taxon>Dictyobacteraceae</taxon>
        <taxon>Dictyobacter</taxon>
    </lineage>
</organism>
<gene>
    <name evidence="2" type="ORF">KDA_77150</name>
</gene>
<accession>A0A402BLK4</accession>
<dbReference type="Proteomes" id="UP000287171">
    <property type="component" value="Unassembled WGS sequence"/>
</dbReference>